<evidence type="ECO:0000256" key="1">
    <source>
        <dbReference type="SAM" id="MobiDB-lite"/>
    </source>
</evidence>
<dbReference type="PANTHER" id="PTHR15868:SF0">
    <property type="entry name" value="SIMILAR TO RIKEN CDNA 6430571L13 GENE_ SIMILAR TO G20 PROTEIN"/>
    <property type="match status" value="1"/>
</dbReference>
<sequence length="123" mass="13944">MDEHLEQGDQAVTTQLVNVTLPASDSTHHSSSVLTYILVPLGSVIFIIIVIVMIVFILKRSRLEQLRHHLMPLYNFDTVDSGGDWETDLLEEERRQQQVRLRVSDSSPPDSPLLKSSGYHSTF</sequence>
<dbReference type="AlphaFoldDB" id="A0A2T7NUM6"/>
<dbReference type="STRING" id="400727.A0A2T7NUM6"/>
<evidence type="ECO:0000313" key="4">
    <source>
        <dbReference type="Proteomes" id="UP000245119"/>
    </source>
</evidence>
<dbReference type="PANTHER" id="PTHR15868">
    <property type="entry name" value="SIMILAR TO RIKEN CDNA 6430571L13 GENE, SIMILAR TO G20 PROTEIN"/>
    <property type="match status" value="1"/>
</dbReference>
<reference evidence="3 4" key="1">
    <citation type="submission" date="2018-04" db="EMBL/GenBank/DDBJ databases">
        <title>The genome of golden apple snail Pomacea canaliculata provides insight into stress tolerance and invasive adaptation.</title>
        <authorList>
            <person name="Liu C."/>
            <person name="Liu B."/>
            <person name="Ren Y."/>
            <person name="Zhang Y."/>
            <person name="Wang H."/>
            <person name="Li S."/>
            <person name="Jiang F."/>
            <person name="Yin L."/>
            <person name="Zhang G."/>
            <person name="Qian W."/>
            <person name="Fan W."/>
        </authorList>
    </citation>
    <scope>NUCLEOTIDE SEQUENCE [LARGE SCALE GENOMIC DNA]</scope>
    <source>
        <strain evidence="3">SZHN2017</strain>
        <tissue evidence="3">Muscle</tissue>
    </source>
</reference>
<feature type="transmembrane region" description="Helical" evidence="2">
    <location>
        <begin position="33"/>
        <end position="58"/>
    </location>
</feature>
<name>A0A2T7NUM6_POMCA</name>
<accession>A0A2T7NUM6</accession>
<comment type="caution">
    <text evidence="3">The sequence shown here is derived from an EMBL/GenBank/DDBJ whole genome shotgun (WGS) entry which is preliminary data.</text>
</comment>
<keyword evidence="2" id="KW-0472">Membrane</keyword>
<dbReference type="OrthoDB" id="6381603at2759"/>
<evidence type="ECO:0000313" key="3">
    <source>
        <dbReference type="EMBL" id="PVD24846.1"/>
    </source>
</evidence>
<keyword evidence="4" id="KW-1185">Reference proteome</keyword>
<feature type="region of interest" description="Disordered" evidence="1">
    <location>
        <begin position="96"/>
        <end position="123"/>
    </location>
</feature>
<feature type="compositionally biased region" description="Low complexity" evidence="1">
    <location>
        <begin position="98"/>
        <end position="117"/>
    </location>
</feature>
<organism evidence="3 4">
    <name type="scientific">Pomacea canaliculata</name>
    <name type="common">Golden apple snail</name>
    <dbReference type="NCBI Taxonomy" id="400727"/>
    <lineage>
        <taxon>Eukaryota</taxon>
        <taxon>Metazoa</taxon>
        <taxon>Spiralia</taxon>
        <taxon>Lophotrochozoa</taxon>
        <taxon>Mollusca</taxon>
        <taxon>Gastropoda</taxon>
        <taxon>Caenogastropoda</taxon>
        <taxon>Architaenioglossa</taxon>
        <taxon>Ampullarioidea</taxon>
        <taxon>Ampullariidae</taxon>
        <taxon>Pomacea</taxon>
    </lineage>
</organism>
<keyword evidence="2" id="KW-0812">Transmembrane</keyword>
<dbReference type="InterPro" id="IPR042351">
    <property type="entry name" value="C3orf18-like"/>
</dbReference>
<keyword evidence="2" id="KW-1133">Transmembrane helix</keyword>
<evidence type="ECO:0008006" key="5">
    <source>
        <dbReference type="Google" id="ProtNLM"/>
    </source>
</evidence>
<protein>
    <recommendedName>
        <fullName evidence="5">Small integral membrane protein 29</fullName>
    </recommendedName>
</protein>
<evidence type="ECO:0000256" key="2">
    <source>
        <dbReference type="SAM" id="Phobius"/>
    </source>
</evidence>
<proteinExistence type="predicted"/>
<gene>
    <name evidence="3" type="ORF">C0Q70_15332</name>
</gene>
<dbReference type="EMBL" id="PZQS01000009">
    <property type="protein sequence ID" value="PVD24846.1"/>
    <property type="molecule type" value="Genomic_DNA"/>
</dbReference>
<dbReference type="OMA" id="NPEFHEP"/>
<dbReference type="Proteomes" id="UP000245119">
    <property type="component" value="Linkage Group LG9"/>
</dbReference>